<sequence length="112" mass="12333">DALELPLPRSPRLLRVVRALMDDPAERQSLDALARDAALSRRSLTRLFRQETGLSVGQWRLRRRVVAAIALLAEGRTVTDTALTLGYDSVGAFAQSFRKVTGAAPSAYRRNA</sequence>
<keyword evidence="1" id="KW-0678">Repressor</keyword>
<dbReference type="SMART" id="SM00342">
    <property type="entry name" value="HTH_ARAC"/>
    <property type="match status" value="1"/>
</dbReference>
<dbReference type="PROSITE" id="PS00041">
    <property type="entry name" value="HTH_ARAC_FAMILY_1"/>
    <property type="match status" value="1"/>
</dbReference>
<comment type="caution">
    <text evidence="6">The sequence shown here is derived from an EMBL/GenBank/DDBJ whole genome shotgun (WGS) entry which is preliminary data.</text>
</comment>
<dbReference type="GO" id="GO:0003700">
    <property type="term" value="F:DNA-binding transcription factor activity"/>
    <property type="evidence" value="ECO:0007669"/>
    <property type="project" value="InterPro"/>
</dbReference>
<feature type="non-terminal residue" evidence="6">
    <location>
        <position position="1"/>
    </location>
</feature>
<dbReference type="InterPro" id="IPR018060">
    <property type="entry name" value="HTH_AraC"/>
</dbReference>
<dbReference type="AlphaFoldDB" id="A0A0A0D2V9"/>
<reference evidence="6 7" key="1">
    <citation type="submission" date="2014-01" db="EMBL/GenBank/DDBJ databases">
        <title>Genome sequence determination for a cystic fibrosis isolate, Inquilinus limosus.</title>
        <authorList>
            <person name="Pino M."/>
            <person name="Di Conza J."/>
            <person name="Gutkind G."/>
        </authorList>
    </citation>
    <scope>NUCLEOTIDE SEQUENCE [LARGE SCALE GENOMIC DNA]</scope>
    <source>
        <strain evidence="6 7">MP06</strain>
    </source>
</reference>
<evidence type="ECO:0000256" key="3">
    <source>
        <dbReference type="ARBA" id="ARBA00023125"/>
    </source>
</evidence>
<dbReference type="Pfam" id="PF12833">
    <property type="entry name" value="HTH_18"/>
    <property type="match status" value="1"/>
</dbReference>
<organism evidence="6 7">
    <name type="scientific">Inquilinus limosus MP06</name>
    <dbReference type="NCBI Taxonomy" id="1398085"/>
    <lineage>
        <taxon>Bacteria</taxon>
        <taxon>Pseudomonadati</taxon>
        <taxon>Pseudomonadota</taxon>
        <taxon>Alphaproteobacteria</taxon>
        <taxon>Rhodospirillales</taxon>
        <taxon>Rhodospirillaceae</taxon>
        <taxon>Inquilinus</taxon>
    </lineage>
</organism>
<protein>
    <submittedName>
        <fullName evidence="6">AraC family transcriptional regulator</fullName>
    </submittedName>
</protein>
<evidence type="ECO:0000256" key="4">
    <source>
        <dbReference type="ARBA" id="ARBA00023163"/>
    </source>
</evidence>
<dbReference type="RefSeq" id="WP_034843571.1">
    <property type="nucleotide sequence ID" value="NZ_JANX01000325.1"/>
</dbReference>
<evidence type="ECO:0000256" key="1">
    <source>
        <dbReference type="ARBA" id="ARBA00022491"/>
    </source>
</evidence>
<keyword evidence="3" id="KW-0238">DNA-binding</keyword>
<dbReference type="InterPro" id="IPR009057">
    <property type="entry name" value="Homeodomain-like_sf"/>
</dbReference>
<dbReference type="PANTHER" id="PTHR11019">
    <property type="entry name" value="HTH-TYPE TRANSCRIPTIONAL REGULATOR NIMR"/>
    <property type="match status" value="1"/>
</dbReference>
<dbReference type="InterPro" id="IPR020449">
    <property type="entry name" value="Tscrpt_reg_AraC-type_HTH"/>
</dbReference>
<evidence type="ECO:0000313" key="6">
    <source>
        <dbReference type="EMBL" id="KGM32389.1"/>
    </source>
</evidence>
<name>A0A0A0D2V9_9PROT</name>
<dbReference type="PROSITE" id="PS01124">
    <property type="entry name" value="HTH_ARAC_FAMILY_2"/>
    <property type="match status" value="1"/>
</dbReference>
<feature type="domain" description="HTH araC/xylS-type" evidence="5">
    <location>
        <begin position="14"/>
        <end position="111"/>
    </location>
</feature>
<dbReference type="GO" id="GO:0043565">
    <property type="term" value="F:sequence-specific DNA binding"/>
    <property type="evidence" value="ECO:0007669"/>
    <property type="project" value="InterPro"/>
</dbReference>
<dbReference type="Gene3D" id="1.10.10.60">
    <property type="entry name" value="Homeodomain-like"/>
    <property type="match status" value="1"/>
</dbReference>
<evidence type="ECO:0000259" key="5">
    <source>
        <dbReference type="PROSITE" id="PS01124"/>
    </source>
</evidence>
<proteinExistence type="predicted"/>
<keyword evidence="2" id="KW-0805">Transcription regulation</keyword>
<dbReference type="PANTHER" id="PTHR11019:SF159">
    <property type="entry name" value="TRANSCRIPTIONAL REGULATOR-RELATED"/>
    <property type="match status" value="1"/>
</dbReference>
<evidence type="ECO:0000256" key="2">
    <source>
        <dbReference type="ARBA" id="ARBA00023015"/>
    </source>
</evidence>
<dbReference type="EMBL" id="JANX01000325">
    <property type="protein sequence ID" value="KGM32389.1"/>
    <property type="molecule type" value="Genomic_DNA"/>
</dbReference>
<dbReference type="PRINTS" id="PR00032">
    <property type="entry name" value="HTHARAC"/>
</dbReference>
<dbReference type="OrthoDB" id="9804543at2"/>
<keyword evidence="4" id="KW-0804">Transcription</keyword>
<dbReference type="InterPro" id="IPR018062">
    <property type="entry name" value="HTH_AraC-typ_CS"/>
</dbReference>
<dbReference type="Proteomes" id="UP000029995">
    <property type="component" value="Unassembled WGS sequence"/>
</dbReference>
<gene>
    <name evidence="6" type="ORF">P409_21640</name>
</gene>
<dbReference type="SUPFAM" id="SSF46689">
    <property type="entry name" value="Homeodomain-like"/>
    <property type="match status" value="2"/>
</dbReference>
<dbReference type="FunFam" id="1.10.10.60:FF:000132">
    <property type="entry name" value="AraC family transcriptional regulator"/>
    <property type="match status" value="1"/>
</dbReference>
<evidence type="ECO:0000313" key="7">
    <source>
        <dbReference type="Proteomes" id="UP000029995"/>
    </source>
</evidence>
<accession>A0A0A0D2V9</accession>